<comment type="caution">
    <text evidence="1">The sequence shown here is derived from an EMBL/GenBank/DDBJ whole genome shotgun (WGS) entry which is preliminary data.</text>
</comment>
<dbReference type="EMBL" id="LAZR01012291">
    <property type="protein sequence ID" value="KKM27596.1"/>
    <property type="molecule type" value="Genomic_DNA"/>
</dbReference>
<reference evidence="1" key="1">
    <citation type="journal article" date="2015" name="Nature">
        <title>Complex archaea that bridge the gap between prokaryotes and eukaryotes.</title>
        <authorList>
            <person name="Spang A."/>
            <person name="Saw J.H."/>
            <person name="Jorgensen S.L."/>
            <person name="Zaremba-Niedzwiedzka K."/>
            <person name="Martijn J."/>
            <person name="Lind A.E."/>
            <person name="van Eijk R."/>
            <person name="Schleper C."/>
            <person name="Guy L."/>
            <person name="Ettema T.J."/>
        </authorList>
    </citation>
    <scope>NUCLEOTIDE SEQUENCE</scope>
</reference>
<dbReference type="AlphaFoldDB" id="A0A0F9IJ19"/>
<evidence type="ECO:0000313" key="1">
    <source>
        <dbReference type="EMBL" id="KKM27596.1"/>
    </source>
</evidence>
<gene>
    <name evidence="1" type="ORF">LCGC14_1573160</name>
</gene>
<protein>
    <submittedName>
        <fullName evidence="1">Uncharacterized protein</fullName>
    </submittedName>
</protein>
<proteinExistence type="predicted"/>
<sequence length="88" mass="9315">MKNAICAVLFCAATPSWAADTWPLPNNDDFMGIAATSGALDGYRSVKVIDADRTTMSAFDSDGSEVVLTLDPDQGTISAVEYVHGSDR</sequence>
<accession>A0A0F9IJ19</accession>
<name>A0A0F9IJ19_9ZZZZ</name>
<organism evidence="1">
    <name type="scientific">marine sediment metagenome</name>
    <dbReference type="NCBI Taxonomy" id="412755"/>
    <lineage>
        <taxon>unclassified sequences</taxon>
        <taxon>metagenomes</taxon>
        <taxon>ecological metagenomes</taxon>
    </lineage>
</organism>